<evidence type="ECO:0000313" key="2">
    <source>
        <dbReference type="EMBL" id="KNZ68472.1"/>
    </source>
</evidence>
<protein>
    <submittedName>
        <fullName evidence="2">UvrB/UvrC protein</fullName>
    </submittedName>
</protein>
<name>A0A0L6VYS8_9FIRM</name>
<dbReference type="RefSeq" id="WP_013119156.1">
    <property type="nucleotide sequence ID" value="NZ_LGTE01000030.1"/>
</dbReference>
<dbReference type="PROSITE" id="PS50151">
    <property type="entry name" value="UVR"/>
    <property type="match status" value="1"/>
</dbReference>
<dbReference type="AlphaFoldDB" id="A0A0L6VYS8"/>
<accession>A0A0L6VYS8</accession>
<sequence>MLCEKCQQRAATVLITKIVNGHKTETRLCEVCAQQENAFAVHLEPKMVLHNIFADLFNSAYGGLDQPKVSSAYGAKCPGCAFTDAHFAKIGKLGCDKCYHTFEEKIDPLLRRIHGTNKHTGKVPFRTGGTLKIRKGIDSLKLELQQAVKHEEYEKAAELRDKIRELEKKLHEGEK</sequence>
<feature type="domain" description="UVR" evidence="1">
    <location>
        <begin position="134"/>
        <end position="169"/>
    </location>
</feature>
<reference evidence="3" key="1">
    <citation type="submission" date="2015-07" db="EMBL/GenBank/DDBJ databases">
        <title>Complete Genome of Thermincola ferriacetica strain Z-0001T.</title>
        <authorList>
            <person name="Lusk B."/>
            <person name="Badalamenti J.P."/>
            <person name="Parameswaran P."/>
            <person name="Bond D.R."/>
            <person name="Torres C.I."/>
        </authorList>
    </citation>
    <scope>NUCLEOTIDE SEQUENCE [LARGE SCALE GENOMIC DNA]</scope>
    <source>
        <strain evidence="3">Z-0001</strain>
    </source>
</reference>
<dbReference type="InterPro" id="IPR001943">
    <property type="entry name" value="UVR_dom"/>
</dbReference>
<dbReference type="InterPro" id="IPR036876">
    <property type="entry name" value="UVR_dom_sf"/>
</dbReference>
<dbReference type="GO" id="GO:0005507">
    <property type="term" value="F:copper ion binding"/>
    <property type="evidence" value="ECO:0007669"/>
    <property type="project" value="TreeGrafter"/>
</dbReference>
<dbReference type="PATRIC" id="fig|281456.6.peg.3129"/>
<keyword evidence="3" id="KW-1185">Reference proteome</keyword>
<dbReference type="GO" id="GO:0046870">
    <property type="term" value="F:cadmium ion binding"/>
    <property type="evidence" value="ECO:0007669"/>
    <property type="project" value="TreeGrafter"/>
</dbReference>
<dbReference type="PIRSF" id="PIRSF015034">
    <property type="entry name" value="YacH"/>
    <property type="match status" value="1"/>
</dbReference>
<dbReference type="GO" id="GO:1990170">
    <property type="term" value="P:stress response to cadmium ion"/>
    <property type="evidence" value="ECO:0007669"/>
    <property type="project" value="TreeGrafter"/>
</dbReference>
<dbReference type="Gene3D" id="4.10.860.10">
    <property type="entry name" value="UVR domain"/>
    <property type="match status" value="1"/>
</dbReference>
<dbReference type="InterPro" id="IPR025542">
    <property type="entry name" value="YacH"/>
</dbReference>
<evidence type="ECO:0000259" key="1">
    <source>
        <dbReference type="PROSITE" id="PS50151"/>
    </source>
</evidence>
<dbReference type="GO" id="GO:1990169">
    <property type="term" value="P:stress response to copper ion"/>
    <property type="evidence" value="ECO:0007669"/>
    <property type="project" value="TreeGrafter"/>
</dbReference>
<dbReference type="GO" id="GO:0008270">
    <property type="term" value="F:zinc ion binding"/>
    <property type="evidence" value="ECO:0007669"/>
    <property type="project" value="TreeGrafter"/>
</dbReference>
<dbReference type="Proteomes" id="UP000037175">
    <property type="component" value="Unassembled WGS sequence"/>
</dbReference>
<organism evidence="2 3">
    <name type="scientific">Thermincola ferriacetica</name>
    <dbReference type="NCBI Taxonomy" id="281456"/>
    <lineage>
        <taxon>Bacteria</taxon>
        <taxon>Bacillati</taxon>
        <taxon>Bacillota</taxon>
        <taxon>Clostridia</taxon>
        <taxon>Eubacteriales</taxon>
        <taxon>Thermincolaceae</taxon>
        <taxon>Thermincola</taxon>
    </lineage>
</organism>
<dbReference type="GO" id="GO:0050897">
    <property type="term" value="F:cobalt ion binding"/>
    <property type="evidence" value="ECO:0007669"/>
    <property type="project" value="TreeGrafter"/>
</dbReference>
<dbReference type="PANTHER" id="PTHR38430">
    <property type="entry name" value="PROTEIN-ARGININE KINASE ACTIVATOR PROTEIN"/>
    <property type="match status" value="1"/>
</dbReference>
<dbReference type="EMBL" id="LGTE01000030">
    <property type="protein sequence ID" value="KNZ68472.1"/>
    <property type="molecule type" value="Genomic_DNA"/>
</dbReference>
<proteinExistence type="predicted"/>
<gene>
    <name evidence="2" type="ORF">Tfer_2992</name>
</gene>
<evidence type="ECO:0000313" key="3">
    <source>
        <dbReference type="Proteomes" id="UP000037175"/>
    </source>
</evidence>
<dbReference type="SUPFAM" id="SSF46600">
    <property type="entry name" value="C-terminal UvrC-binding domain of UvrB"/>
    <property type="match status" value="1"/>
</dbReference>
<comment type="caution">
    <text evidence="2">The sequence shown here is derived from an EMBL/GenBank/DDBJ whole genome shotgun (WGS) entry which is preliminary data.</text>
</comment>
<dbReference type="PANTHER" id="PTHR38430:SF1">
    <property type="entry name" value="PROTEIN-ARGININE KINASE ACTIVATOR PROTEIN"/>
    <property type="match status" value="1"/>
</dbReference>
<dbReference type="Pfam" id="PF02151">
    <property type="entry name" value="UVR"/>
    <property type="match status" value="1"/>
</dbReference>